<feature type="chain" id="PRO_5013132907" description="DUF4920 domain-containing protein" evidence="1">
    <location>
        <begin position="20"/>
        <end position="167"/>
    </location>
</feature>
<evidence type="ECO:0000256" key="1">
    <source>
        <dbReference type="SAM" id="SignalP"/>
    </source>
</evidence>
<name>A0A1M5FL90_9FLAO</name>
<dbReference type="RefSeq" id="WP_072864618.1">
    <property type="nucleotide sequence ID" value="NZ_FQUX01000009.1"/>
</dbReference>
<accession>A0A1M5FL90</accession>
<keyword evidence="3" id="KW-1185">Reference proteome</keyword>
<sequence>MRQFNILIVTFMVFSACMAQNKPLVNAKASQIDGGNAYFGTHFADADVLTSAEMRGNYEKMSTKDTMASKFSGLVTEVCKVKGCWMKLQLEDGKETMVKFKDYGFFVPKELVGKEVIVNGLAFVEEMNVKDQRHYARDAGKSDEEIAAIINAETKYAFEADGVLIKE</sequence>
<organism evidence="2 3">
    <name type="scientific">Arenibacter palladensis</name>
    <dbReference type="NCBI Taxonomy" id="237373"/>
    <lineage>
        <taxon>Bacteria</taxon>
        <taxon>Pseudomonadati</taxon>
        <taxon>Bacteroidota</taxon>
        <taxon>Flavobacteriia</taxon>
        <taxon>Flavobacteriales</taxon>
        <taxon>Flavobacteriaceae</taxon>
        <taxon>Arenibacter</taxon>
    </lineage>
</organism>
<feature type="signal peptide" evidence="1">
    <location>
        <begin position="1"/>
        <end position="19"/>
    </location>
</feature>
<proteinExistence type="predicted"/>
<reference evidence="3" key="1">
    <citation type="submission" date="2016-11" db="EMBL/GenBank/DDBJ databases">
        <authorList>
            <person name="Varghese N."/>
            <person name="Submissions S."/>
        </authorList>
    </citation>
    <scope>NUCLEOTIDE SEQUENCE [LARGE SCALE GENOMIC DNA]</scope>
    <source>
        <strain evidence="3">DSM 17539</strain>
    </source>
</reference>
<dbReference type="InterPro" id="IPR032577">
    <property type="entry name" value="DUF4920"/>
</dbReference>
<evidence type="ECO:0000313" key="3">
    <source>
        <dbReference type="Proteomes" id="UP000184406"/>
    </source>
</evidence>
<dbReference type="Proteomes" id="UP000184406">
    <property type="component" value="Unassembled WGS sequence"/>
</dbReference>
<dbReference type="EMBL" id="FQUX01000009">
    <property type="protein sequence ID" value="SHF92255.1"/>
    <property type="molecule type" value="Genomic_DNA"/>
</dbReference>
<evidence type="ECO:0000313" key="2">
    <source>
        <dbReference type="EMBL" id="SHF92255.1"/>
    </source>
</evidence>
<evidence type="ECO:0008006" key="4">
    <source>
        <dbReference type="Google" id="ProtNLM"/>
    </source>
</evidence>
<dbReference type="PROSITE" id="PS51257">
    <property type="entry name" value="PROKAR_LIPOPROTEIN"/>
    <property type="match status" value="1"/>
</dbReference>
<keyword evidence="1" id="KW-0732">Signal</keyword>
<dbReference type="AlphaFoldDB" id="A0A1M5FL90"/>
<dbReference type="Pfam" id="PF16267">
    <property type="entry name" value="DUF4920"/>
    <property type="match status" value="1"/>
</dbReference>
<gene>
    <name evidence="2" type="ORF">SAMN03080594_109118</name>
</gene>
<protein>
    <recommendedName>
        <fullName evidence="4">DUF4920 domain-containing protein</fullName>
    </recommendedName>
</protein>